<comment type="caution">
    <text evidence="1">The sequence shown here is derived from an EMBL/GenBank/DDBJ whole genome shotgun (WGS) entry which is preliminary data.</text>
</comment>
<sequence length="135" mass="14961">MFVALSPIPHALKRSCSAQPKPAVAVRVATRSSISCLLNWLRGYHDRGSLDHRMLHAALLCSIRKNHTSDCLPNRRPARRPGMVWSRTRLRGVGSQARCGMPVEIPRTRIGESSVLRAVTVVGKRSRLGCYPNPV</sequence>
<evidence type="ECO:0000313" key="2">
    <source>
        <dbReference type="Proteomes" id="UP000624244"/>
    </source>
</evidence>
<dbReference type="AlphaFoldDB" id="A0A8H5ZAA1"/>
<accession>A0A8H5ZAA1</accession>
<dbReference type="Proteomes" id="UP000624244">
    <property type="component" value="Unassembled WGS sequence"/>
</dbReference>
<gene>
    <name evidence="1" type="ORF">GGP41_009475</name>
</gene>
<evidence type="ECO:0000313" key="1">
    <source>
        <dbReference type="EMBL" id="KAF5845680.1"/>
    </source>
</evidence>
<organism evidence="1 2">
    <name type="scientific">Cochliobolus sativus</name>
    <name type="common">Common root rot and spot blotch fungus</name>
    <name type="synonym">Bipolaris sorokiniana</name>
    <dbReference type="NCBI Taxonomy" id="45130"/>
    <lineage>
        <taxon>Eukaryota</taxon>
        <taxon>Fungi</taxon>
        <taxon>Dikarya</taxon>
        <taxon>Ascomycota</taxon>
        <taxon>Pezizomycotina</taxon>
        <taxon>Dothideomycetes</taxon>
        <taxon>Pleosporomycetidae</taxon>
        <taxon>Pleosporales</taxon>
        <taxon>Pleosporineae</taxon>
        <taxon>Pleosporaceae</taxon>
        <taxon>Bipolaris</taxon>
    </lineage>
</organism>
<protein>
    <submittedName>
        <fullName evidence="1">Uncharacterized protein</fullName>
    </submittedName>
</protein>
<name>A0A8H5ZAA1_COCSA</name>
<dbReference type="EMBL" id="WNKQ01000018">
    <property type="protein sequence ID" value="KAF5845680.1"/>
    <property type="molecule type" value="Genomic_DNA"/>
</dbReference>
<proteinExistence type="predicted"/>
<reference evidence="1" key="1">
    <citation type="submission" date="2019-11" db="EMBL/GenBank/DDBJ databases">
        <title>Bipolaris sorokiniana Genome sequencing.</title>
        <authorList>
            <person name="Wang H."/>
        </authorList>
    </citation>
    <scope>NUCLEOTIDE SEQUENCE</scope>
</reference>